<feature type="transmembrane region" description="Helical" evidence="9">
    <location>
        <begin position="56"/>
        <end position="77"/>
    </location>
</feature>
<dbReference type="PATRIC" id="fig|301148.3.peg.2869"/>
<name>A0A150M7L0_9BACI</name>
<dbReference type="PANTHER" id="PTHR24221:SF300">
    <property type="entry name" value="MULTIDRUG RESISTANCE-LIKE ATP-BINDING PROTEIN MDLA"/>
    <property type="match status" value="1"/>
</dbReference>
<keyword evidence="2" id="KW-0813">Transport</keyword>
<feature type="domain" description="ABC transporter" evidence="10">
    <location>
        <begin position="330"/>
        <end position="571"/>
    </location>
</feature>
<dbReference type="SMART" id="SM00382">
    <property type="entry name" value="AAA"/>
    <property type="match status" value="1"/>
</dbReference>
<feature type="domain" description="ABC transmembrane type-1" evidence="11">
    <location>
        <begin position="19"/>
        <end position="303"/>
    </location>
</feature>
<dbReference type="InterPro" id="IPR011527">
    <property type="entry name" value="ABC1_TM_dom"/>
</dbReference>
<accession>A0A150M7L0</accession>
<dbReference type="SUPFAM" id="SSF52540">
    <property type="entry name" value="P-loop containing nucleoside triphosphate hydrolases"/>
    <property type="match status" value="1"/>
</dbReference>
<dbReference type="PANTHER" id="PTHR24221">
    <property type="entry name" value="ATP-BINDING CASSETTE SUB-FAMILY B"/>
    <property type="match status" value="1"/>
</dbReference>
<evidence type="ECO:0000256" key="8">
    <source>
        <dbReference type="ARBA" id="ARBA00023136"/>
    </source>
</evidence>
<dbReference type="GO" id="GO:0005524">
    <property type="term" value="F:ATP binding"/>
    <property type="evidence" value="ECO:0007669"/>
    <property type="project" value="UniProtKB-KW"/>
</dbReference>
<dbReference type="GO" id="GO:0005886">
    <property type="term" value="C:plasma membrane"/>
    <property type="evidence" value="ECO:0007669"/>
    <property type="project" value="UniProtKB-SubCell"/>
</dbReference>
<evidence type="ECO:0000256" key="7">
    <source>
        <dbReference type="ARBA" id="ARBA00022989"/>
    </source>
</evidence>
<proteinExistence type="predicted"/>
<reference evidence="12 13" key="1">
    <citation type="submission" date="2016-01" db="EMBL/GenBank/DDBJ databases">
        <title>Draft Genome Sequences of Seven Thermophilic Sporeformers Isolated from Foods.</title>
        <authorList>
            <person name="Berendsen E.M."/>
            <person name="Wells-Bennik M.H."/>
            <person name="Krawcyk A.O."/>
            <person name="De Jong A."/>
            <person name="Holsappel S."/>
            <person name="Eijlander R.T."/>
            <person name="Kuipers O.P."/>
        </authorList>
    </citation>
    <scope>NUCLEOTIDE SEQUENCE [LARGE SCALE GENOMIC DNA]</scope>
    <source>
        <strain evidence="12 13">B4135</strain>
    </source>
</reference>
<dbReference type="Pfam" id="PF00005">
    <property type="entry name" value="ABC_tran"/>
    <property type="match status" value="1"/>
</dbReference>
<dbReference type="FunFam" id="1.20.1560.10:FF:000011">
    <property type="entry name" value="Multidrug ABC transporter ATP-binding protein"/>
    <property type="match status" value="1"/>
</dbReference>
<dbReference type="STRING" id="301148.B4135_1838"/>
<dbReference type="PROSITE" id="PS50893">
    <property type="entry name" value="ABC_TRANSPORTER_2"/>
    <property type="match status" value="1"/>
</dbReference>
<dbReference type="InterPro" id="IPR003593">
    <property type="entry name" value="AAA+_ATPase"/>
</dbReference>
<dbReference type="GO" id="GO:0016887">
    <property type="term" value="F:ATP hydrolysis activity"/>
    <property type="evidence" value="ECO:0007669"/>
    <property type="project" value="InterPro"/>
</dbReference>
<comment type="caution">
    <text evidence="12">The sequence shown here is derived from an EMBL/GenBank/DDBJ whole genome shotgun (WGS) entry which is preliminary data.</text>
</comment>
<keyword evidence="4 9" id="KW-0812">Transmembrane</keyword>
<feature type="transmembrane region" description="Helical" evidence="9">
    <location>
        <begin position="18"/>
        <end position="36"/>
    </location>
</feature>
<dbReference type="PROSITE" id="PS50929">
    <property type="entry name" value="ABC_TM1F"/>
    <property type="match status" value="1"/>
</dbReference>
<dbReference type="Pfam" id="PF00664">
    <property type="entry name" value="ABC_membrane"/>
    <property type="match status" value="1"/>
</dbReference>
<dbReference type="SUPFAM" id="SSF90123">
    <property type="entry name" value="ABC transporter transmembrane region"/>
    <property type="match status" value="1"/>
</dbReference>
<dbReference type="InterPro" id="IPR039421">
    <property type="entry name" value="Type_1_exporter"/>
</dbReference>
<organism evidence="12 13">
    <name type="scientific">Caldibacillus debilis</name>
    <dbReference type="NCBI Taxonomy" id="301148"/>
    <lineage>
        <taxon>Bacteria</taxon>
        <taxon>Bacillati</taxon>
        <taxon>Bacillota</taxon>
        <taxon>Bacilli</taxon>
        <taxon>Bacillales</taxon>
        <taxon>Bacillaceae</taxon>
        <taxon>Caldibacillus</taxon>
    </lineage>
</organism>
<evidence type="ECO:0000256" key="5">
    <source>
        <dbReference type="ARBA" id="ARBA00022741"/>
    </source>
</evidence>
<dbReference type="Gene3D" id="1.20.1560.10">
    <property type="entry name" value="ABC transporter type 1, transmembrane domain"/>
    <property type="match status" value="1"/>
</dbReference>
<evidence type="ECO:0000256" key="6">
    <source>
        <dbReference type="ARBA" id="ARBA00022840"/>
    </source>
</evidence>
<feature type="transmembrane region" description="Helical" evidence="9">
    <location>
        <begin position="133"/>
        <end position="154"/>
    </location>
</feature>
<dbReference type="PROSITE" id="PS00211">
    <property type="entry name" value="ABC_TRANSPORTER_1"/>
    <property type="match status" value="1"/>
</dbReference>
<evidence type="ECO:0000313" key="13">
    <source>
        <dbReference type="Proteomes" id="UP000075683"/>
    </source>
</evidence>
<evidence type="ECO:0000259" key="11">
    <source>
        <dbReference type="PROSITE" id="PS50929"/>
    </source>
</evidence>
<dbReference type="OrthoDB" id="9770415at2"/>
<evidence type="ECO:0000256" key="9">
    <source>
        <dbReference type="SAM" id="Phobius"/>
    </source>
</evidence>
<dbReference type="FunFam" id="3.40.50.300:FF:000221">
    <property type="entry name" value="Multidrug ABC transporter ATP-binding protein"/>
    <property type="match status" value="1"/>
</dbReference>
<evidence type="ECO:0000256" key="2">
    <source>
        <dbReference type="ARBA" id="ARBA00022448"/>
    </source>
</evidence>
<keyword evidence="6" id="KW-0067">ATP-binding</keyword>
<dbReference type="EMBL" id="LQYT01000034">
    <property type="protein sequence ID" value="KYD20537.1"/>
    <property type="molecule type" value="Genomic_DNA"/>
</dbReference>
<dbReference type="AlphaFoldDB" id="A0A150M7L0"/>
<dbReference type="InterPro" id="IPR003439">
    <property type="entry name" value="ABC_transporter-like_ATP-bd"/>
</dbReference>
<keyword evidence="5" id="KW-0547">Nucleotide-binding</keyword>
<feature type="transmembrane region" description="Helical" evidence="9">
    <location>
        <begin position="160"/>
        <end position="178"/>
    </location>
</feature>
<evidence type="ECO:0000256" key="3">
    <source>
        <dbReference type="ARBA" id="ARBA00022475"/>
    </source>
</evidence>
<evidence type="ECO:0008006" key="14">
    <source>
        <dbReference type="Google" id="ProtNLM"/>
    </source>
</evidence>
<dbReference type="RefSeq" id="WP_061568523.1">
    <property type="nucleotide sequence ID" value="NZ_LQYT01000034.1"/>
</dbReference>
<keyword evidence="8 9" id="KW-0472">Membrane</keyword>
<protein>
    <recommendedName>
        <fullName evidence="14">Multidrug ABC transporter permease/ATP-binding protein</fullName>
    </recommendedName>
</protein>
<dbReference type="CDD" id="cd18541">
    <property type="entry name" value="ABC_6TM_TmrB_like"/>
    <property type="match status" value="1"/>
</dbReference>
<gene>
    <name evidence="12" type="ORF">B4135_1838</name>
</gene>
<sequence>MRIFIDLGWFFRQEKKSYLIGVTLLLVIAVLQLVPPKIIGYAADAVASRTIGPKTLAFYIGTLILCGGIMYVLRYYWRIYIFGSSLKLARQLRSRLYAHLTKMSPSFYQRKRIGDLMAHATNDIQAIQMTAGAGVLTLVDSLATGGFVVAAMALTISWKLTAIALIPIPLLAVLTSWYGKKLHERFDKAQAAFSELNDKTQESISGIKVTKAFGQEREEVASFSELSGDVVKKNIAVARIDALYDPTITAVIGVSFFLSVAFGAKFVVDGEMTIGQLISFTTYLGMLIWPMLALGWFFNIVERGSASYARVSRLLEEDIEIRDREGGHEIERKDLSFHIRSFAYPNNPERIVLEDIRFRLEEGQTLGIAGRTGSGKTALLRLLIRDFEGYDGEILLGGKRIQDYPLEAYRSLFGYVPQDHFLFSASILENIAFAKPDATMEEVERAAKLACIHEEILSFPEGYQTLVGERGVSLSGGQKQRISIARALLLNPEILILDDCLSAVDAKTEEAILQSLKEIRKGKTTIISSHRISAIRHADLILVLEGGKIVERGTHGALMAENGRYKKMYMQQQLETLVEKGR</sequence>
<keyword evidence="7 9" id="KW-1133">Transmembrane helix</keyword>
<evidence type="ECO:0000256" key="4">
    <source>
        <dbReference type="ARBA" id="ARBA00022692"/>
    </source>
</evidence>
<dbReference type="GO" id="GO:0140359">
    <property type="term" value="F:ABC-type transporter activity"/>
    <property type="evidence" value="ECO:0007669"/>
    <property type="project" value="InterPro"/>
</dbReference>
<evidence type="ECO:0000259" key="10">
    <source>
        <dbReference type="PROSITE" id="PS50893"/>
    </source>
</evidence>
<dbReference type="InterPro" id="IPR036640">
    <property type="entry name" value="ABC1_TM_sf"/>
</dbReference>
<comment type="subcellular location">
    <subcellularLocation>
        <location evidence="1">Cell membrane</location>
        <topology evidence="1">Multi-pass membrane protein</topology>
    </subcellularLocation>
</comment>
<evidence type="ECO:0000313" key="12">
    <source>
        <dbReference type="EMBL" id="KYD20537.1"/>
    </source>
</evidence>
<feature type="transmembrane region" description="Helical" evidence="9">
    <location>
        <begin position="248"/>
        <end position="268"/>
    </location>
</feature>
<dbReference type="Gene3D" id="3.40.50.300">
    <property type="entry name" value="P-loop containing nucleotide triphosphate hydrolases"/>
    <property type="match status" value="1"/>
</dbReference>
<keyword evidence="3" id="KW-1003">Cell membrane</keyword>
<dbReference type="Proteomes" id="UP000075683">
    <property type="component" value="Unassembled WGS sequence"/>
</dbReference>
<dbReference type="InterPro" id="IPR027417">
    <property type="entry name" value="P-loop_NTPase"/>
</dbReference>
<dbReference type="InterPro" id="IPR017871">
    <property type="entry name" value="ABC_transporter-like_CS"/>
</dbReference>
<feature type="transmembrane region" description="Helical" evidence="9">
    <location>
        <begin position="280"/>
        <end position="301"/>
    </location>
</feature>
<evidence type="ECO:0000256" key="1">
    <source>
        <dbReference type="ARBA" id="ARBA00004651"/>
    </source>
</evidence>